<dbReference type="AlphaFoldDB" id="A0AAV2FUF3"/>
<keyword evidence="1" id="KW-0472">Membrane</keyword>
<dbReference type="EMBL" id="OZ034820">
    <property type="protein sequence ID" value="CAL1401170.1"/>
    <property type="molecule type" value="Genomic_DNA"/>
</dbReference>
<feature type="transmembrane region" description="Helical" evidence="1">
    <location>
        <begin position="141"/>
        <end position="161"/>
    </location>
</feature>
<dbReference type="PANTHER" id="PTHR23070">
    <property type="entry name" value="BCS1 AAA-TYPE ATPASE"/>
    <property type="match status" value="1"/>
</dbReference>
<keyword evidence="3" id="KW-1185">Reference proteome</keyword>
<evidence type="ECO:0008006" key="4">
    <source>
        <dbReference type="Google" id="ProtNLM"/>
    </source>
</evidence>
<keyword evidence="1" id="KW-0812">Transmembrane</keyword>
<reference evidence="2 3" key="1">
    <citation type="submission" date="2024-04" db="EMBL/GenBank/DDBJ databases">
        <authorList>
            <person name="Fracassetti M."/>
        </authorList>
    </citation>
    <scope>NUCLEOTIDE SEQUENCE [LARGE SCALE GENOMIC DNA]</scope>
</reference>
<feature type="transmembrane region" description="Helical" evidence="1">
    <location>
        <begin position="103"/>
        <end position="129"/>
    </location>
</feature>
<dbReference type="InterPro" id="IPR027417">
    <property type="entry name" value="P-loop_NTPase"/>
</dbReference>
<evidence type="ECO:0000313" key="2">
    <source>
        <dbReference type="EMBL" id="CAL1401170.1"/>
    </source>
</evidence>
<dbReference type="SUPFAM" id="SSF52540">
    <property type="entry name" value="P-loop containing nucleoside triphosphate hydrolases"/>
    <property type="match status" value="1"/>
</dbReference>
<dbReference type="Proteomes" id="UP001497516">
    <property type="component" value="Chromosome 7"/>
</dbReference>
<protein>
    <recommendedName>
        <fullName evidence="4">ATPase AAA-type core domain-containing protein</fullName>
    </recommendedName>
</protein>
<name>A0AAV2FUF3_9ROSI</name>
<proteinExistence type="predicted"/>
<sequence length="167" mass="18277">MPATNRSSSSLVAGVESIFLFSRIEANRLPAVVAWSATVSPSASQRSNCKPVRGGATTKGLFQELIDDLNLFVQRRDYFRSVVRAWKCGYLLYGPPGTGKSSLVAAIESLFCCLFLCRIFLFAQIALFYPDRQRKAGVDFAGLKVGCGLLLLLMAKVGSWIGTETKR</sequence>
<organism evidence="2 3">
    <name type="scientific">Linum trigynum</name>
    <dbReference type="NCBI Taxonomy" id="586398"/>
    <lineage>
        <taxon>Eukaryota</taxon>
        <taxon>Viridiplantae</taxon>
        <taxon>Streptophyta</taxon>
        <taxon>Embryophyta</taxon>
        <taxon>Tracheophyta</taxon>
        <taxon>Spermatophyta</taxon>
        <taxon>Magnoliopsida</taxon>
        <taxon>eudicotyledons</taxon>
        <taxon>Gunneridae</taxon>
        <taxon>Pentapetalae</taxon>
        <taxon>rosids</taxon>
        <taxon>fabids</taxon>
        <taxon>Malpighiales</taxon>
        <taxon>Linaceae</taxon>
        <taxon>Linum</taxon>
    </lineage>
</organism>
<gene>
    <name evidence="2" type="ORF">LTRI10_LOCUS41246</name>
</gene>
<keyword evidence="1" id="KW-1133">Transmembrane helix</keyword>
<evidence type="ECO:0000256" key="1">
    <source>
        <dbReference type="SAM" id="Phobius"/>
    </source>
</evidence>
<dbReference type="InterPro" id="IPR050747">
    <property type="entry name" value="Mitochondrial_chaperone_BCS1"/>
</dbReference>
<dbReference type="Gene3D" id="3.40.50.300">
    <property type="entry name" value="P-loop containing nucleotide triphosphate hydrolases"/>
    <property type="match status" value="1"/>
</dbReference>
<accession>A0AAV2FUF3</accession>
<evidence type="ECO:0000313" key="3">
    <source>
        <dbReference type="Proteomes" id="UP001497516"/>
    </source>
</evidence>